<comment type="caution">
    <text evidence="1">The sequence shown here is derived from an EMBL/GenBank/DDBJ whole genome shotgun (WGS) entry which is preliminary data.</text>
</comment>
<keyword evidence="2" id="KW-1185">Reference proteome</keyword>
<dbReference type="EMBL" id="BPQB01000011">
    <property type="protein sequence ID" value="GJE88887.1"/>
    <property type="molecule type" value="Genomic_DNA"/>
</dbReference>
<proteinExistence type="predicted"/>
<gene>
    <name evidence="1" type="ORF">PsYK624_049740</name>
</gene>
<name>A0A9P3LCH5_9APHY</name>
<reference evidence="1 2" key="1">
    <citation type="submission" date="2021-08" db="EMBL/GenBank/DDBJ databases">
        <title>Draft Genome Sequence of Phanerochaete sordida strain YK-624.</title>
        <authorList>
            <person name="Mori T."/>
            <person name="Dohra H."/>
            <person name="Suzuki T."/>
            <person name="Kawagishi H."/>
            <person name="Hirai H."/>
        </authorList>
    </citation>
    <scope>NUCLEOTIDE SEQUENCE [LARGE SCALE GENOMIC DNA]</scope>
    <source>
        <strain evidence="1 2">YK-624</strain>
    </source>
</reference>
<organism evidence="1 2">
    <name type="scientific">Phanerochaete sordida</name>
    <dbReference type="NCBI Taxonomy" id="48140"/>
    <lineage>
        <taxon>Eukaryota</taxon>
        <taxon>Fungi</taxon>
        <taxon>Dikarya</taxon>
        <taxon>Basidiomycota</taxon>
        <taxon>Agaricomycotina</taxon>
        <taxon>Agaricomycetes</taxon>
        <taxon>Polyporales</taxon>
        <taxon>Phanerochaetaceae</taxon>
        <taxon>Phanerochaete</taxon>
    </lineage>
</organism>
<dbReference type="Proteomes" id="UP000703269">
    <property type="component" value="Unassembled WGS sequence"/>
</dbReference>
<dbReference type="AlphaFoldDB" id="A0A9P3LCH5"/>
<evidence type="ECO:0000313" key="2">
    <source>
        <dbReference type="Proteomes" id="UP000703269"/>
    </source>
</evidence>
<sequence>MATRTAQDELSSWSILSCRTGTHPQNRNLRHVMRSRTVLCHSQNERFAPPNGSVQSSFPEIVISQPGVPSLMNCTPGRAPAGGCATGSWPGCGTAVCGHSPWYADVCVTPGRWLSAGAAVIVTAAVFGTAAYLEQRWQRVGSRSRALPRARTSPSVQRSVPHNDALFSDAHVLKNQRICYAPRPARGWKLCCPWRRARASPVSLNAFTLRKGYVHWAREGRESSFDT</sequence>
<evidence type="ECO:0000313" key="1">
    <source>
        <dbReference type="EMBL" id="GJE88887.1"/>
    </source>
</evidence>
<accession>A0A9P3LCH5</accession>
<protein>
    <submittedName>
        <fullName evidence="1">Uncharacterized protein</fullName>
    </submittedName>
</protein>